<evidence type="ECO:0000259" key="2">
    <source>
        <dbReference type="Pfam" id="PF02538"/>
    </source>
</evidence>
<dbReference type="InterPro" id="IPR045079">
    <property type="entry name" value="Oxoprolinase-like"/>
</dbReference>
<name>A0ABP0D403_9PEZI</name>
<proteinExistence type="predicted"/>
<evidence type="ECO:0000259" key="1">
    <source>
        <dbReference type="Pfam" id="PF01968"/>
    </source>
</evidence>
<dbReference type="Proteomes" id="UP001642406">
    <property type="component" value="Unassembled WGS sequence"/>
</dbReference>
<feature type="domain" description="Acetophenone carboxylase-like C-terminal" evidence="3">
    <location>
        <begin position="356"/>
        <end position="424"/>
    </location>
</feature>
<dbReference type="EMBL" id="CAWUHC010000214">
    <property type="protein sequence ID" value="CAK7237845.1"/>
    <property type="molecule type" value="Genomic_DNA"/>
</dbReference>
<protein>
    <recommendedName>
        <fullName evidence="6">5-oxoprolinase (ATP-hydrolysing)</fullName>
    </recommendedName>
</protein>
<feature type="domain" description="Hydantoinase B/oxoprolinase" evidence="2">
    <location>
        <begin position="443"/>
        <end position="976"/>
    </location>
</feature>
<dbReference type="Pfam" id="PF02538">
    <property type="entry name" value="Hydantoinase_B"/>
    <property type="match status" value="1"/>
</dbReference>
<dbReference type="InterPro" id="IPR003692">
    <property type="entry name" value="Hydantoinase_B"/>
</dbReference>
<sequence length="1011" mass="108748">MQSNGGLVDFKRLSGLRSILSGLAGGLVGYAKTTYDPKDSIPVIGFDMGGTSTDVRLYTIAAGGGSILAWKNGLFTVGPDSAGAHPGPACYRKGGPLTVTDANLFLGRLLADYFPHIFGPSEDMPLDTEIVASKFQEMTDIINKDAGSRLTPEEVAIGFLNVANEAMCRPIRSLTEGKGYDVRNHRLAAFGGAGGQHACSIADILGIEQVVIHKYSSILSAYGMALADVVDEALEPSSEVLSADAMPRLAKRIEALEAKTREQIVSQGLPAETIRYERYLNLRYDGTSTALMIMEPANGDYTTAFTDRYLQEFSFNMPGRPIIVDDIRVRGIAFEPVITEDNGISEQLAEADKQLVPVQASAACSTASIYFEKCGRIQAPVYNLDDLSLHQIVTGPAIILDKTQTILVIPGSTATVLDKKLVLRIQADSAKLPTKSLEVGTIDPIVLSIFAHRFMSIAEQMGLTLQKTSMSLNIRERLDFSCAIFGADGGLVANAPHVPVHLGSMQHAVQYQHNLHLGKLRPGDVLLTNSPAAGGTHLPDLTVVSPIFDSKGENILFYTAARGHHRDIGGKGGMSGHPMCTYLEEEGAVIKSFKLVSEGIFDEEGVRYIFITKPAEYPGCTGSNSIEENISDLKAQIAANQRGSNLIRDLFEEYGTEAVQTYMAAIQKNAELAVRQHLMKIAQKFPEPLSAFDTTEDGSEIHLKITIDPKTGSADFDFTGTMAEAYYSNNGTPSIVRSAIIYVLRCIINDDIPLNQGCLAPINIIVPEGTVISPSEGAAVYGCNSMIANRITDVILKAFRHCAASQGTMNGLQLYGGELYGADGSFNGYSYMYGETICGGSGAGPTWNGASGVHTHMTNTRAMDPEVLEKRIPLLIRQFSLRPGSGGKGLHRGGDGAIRIFEARAPMTFILDNERRVSRPYGLAGGEPGRAGLNMVVLHQPNGRKRTVNVGPKAVLNLKPGEQLQIHTPGGGGWGEENMQEEAEIKETASSVAFQRAAGSLSEYMTRQAEN</sequence>
<reference evidence="4 5" key="1">
    <citation type="submission" date="2024-01" db="EMBL/GenBank/DDBJ databases">
        <authorList>
            <person name="Allen C."/>
            <person name="Tagirdzhanova G."/>
        </authorList>
    </citation>
    <scope>NUCLEOTIDE SEQUENCE [LARGE SCALE GENOMIC DNA]</scope>
</reference>
<dbReference type="PANTHER" id="PTHR11365">
    <property type="entry name" value="5-OXOPROLINASE RELATED"/>
    <property type="match status" value="1"/>
</dbReference>
<keyword evidence="5" id="KW-1185">Reference proteome</keyword>
<evidence type="ECO:0000313" key="5">
    <source>
        <dbReference type="Proteomes" id="UP001642406"/>
    </source>
</evidence>
<evidence type="ECO:0000313" key="4">
    <source>
        <dbReference type="EMBL" id="CAK7237845.1"/>
    </source>
</evidence>
<dbReference type="PANTHER" id="PTHR11365:SF26">
    <property type="entry name" value="5-OXOPROLINASE"/>
    <property type="match status" value="1"/>
</dbReference>
<dbReference type="InterPro" id="IPR002821">
    <property type="entry name" value="Hydantoinase_A"/>
</dbReference>
<feature type="domain" description="Hydantoinase A/oxoprolinase" evidence="1">
    <location>
        <begin position="57"/>
        <end position="232"/>
    </location>
</feature>
<organism evidence="4 5">
    <name type="scientific">Sporothrix bragantina</name>
    <dbReference type="NCBI Taxonomy" id="671064"/>
    <lineage>
        <taxon>Eukaryota</taxon>
        <taxon>Fungi</taxon>
        <taxon>Dikarya</taxon>
        <taxon>Ascomycota</taxon>
        <taxon>Pezizomycotina</taxon>
        <taxon>Sordariomycetes</taxon>
        <taxon>Sordariomycetidae</taxon>
        <taxon>Ophiostomatales</taxon>
        <taxon>Ophiostomataceae</taxon>
        <taxon>Sporothrix</taxon>
    </lineage>
</organism>
<accession>A0ABP0D403</accession>
<evidence type="ECO:0008006" key="6">
    <source>
        <dbReference type="Google" id="ProtNLM"/>
    </source>
</evidence>
<dbReference type="InterPro" id="IPR049517">
    <property type="entry name" value="ACX-like_C"/>
</dbReference>
<dbReference type="Pfam" id="PF19278">
    <property type="entry name" value="Hydant_A_C"/>
    <property type="match status" value="1"/>
</dbReference>
<dbReference type="Pfam" id="PF01968">
    <property type="entry name" value="Hydantoinase_A"/>
    <property type="match status" value="1"/>
</dbReference>
<comment type="caution">
    <text evidence="4">The sequence shown here is derived from an EMBL/GenBank/DDBJ whole genome shotgun (WGS) entry which is preliminary data.</text>
</comment>
<evidence type="ECO:0000259" key="3">
    <source>
        <dbReference type="Pfam" id="PF19278"/>
    </source>
</evidence>
<gene>
    <name evidence="4" type="ORF">SBRCBS47491_010172</name>
</gene>